<dbReference type="RefSeq" id="WP_109327863.1">
    <property type="nucleotide sequence ID" value="NZ_CP029353.1"/>
</dbReference>
<keyword evidence="3" id="KW-1185">Reference proteome</keyword>
<proteinExistence type="predicted"/>
<gene>
    <name evidence="2" type="ORF">DEW08_13395</name>
</gene>
<dbReference type="KEGG" id="azz:DEW08_13395"/>
<feature type="compositionally biased region" description="Low complexity" evidence="1">
    <location>
        <begin position="188"/>
        <end position="208"/>
    </location>
</feature>
<organism evidence="2 3">
    <name type="scientific">Azospirillum thermophilum</name>
    <dbReference type="NCBI Taxonomy" id="2202148"/>
    <lineage>
        <taxon>Bacteria</taxon>
        <taxon>Pseudomonadati</taxon>
        <taxon>Pseudomonadota</taxon>
        <taxon>Alphaproteobacteria</taxon>
        <taxon>Rhodospirillales</taxon>
        <taxon>Azospirillaceae</taxon>
        <taxon>Azospirillum</taxon>
    </lineage>
</organism>
<dbReference type="Proteomes" id="UP000245629">
    <property type="component" value="Chromosome 2"/>
</dbReference>
<evidence type="ECO:0000313" key="3">
    <source>
        <dbReference type="Proteomes" id="UP000245629"/>
    </source>
</evidence>
<feature type="region of interest" description="Disordered" evidence="1">
    <location>
        <begin position="188"/>
        <end position="219"/>
    </location>
</feature>
<reference evidence="3" key="1">
    <citation type="submission" date="2018-05" db="EMBL/GenBank/DDBJ databases">
        <title>Azospirillum thermophila sp. nov., a novel isolated from hot spring.</title>
        <authorList>
            <person name="Zhao Z."/>
        </authorList>
    </citation>
    <scope>NUCLEOTIDE SEQUENCE [LARGE SCALE GENOMIC DNA]</scope>
    <source>
        <strain evidence="3">CFH 70021</strain>
    </source>
</reference>
<protein>
    <submittedName>
        <fullName evidence="2">Uncharacterized protein</fullName>
    </submittedName>
</protein>
<dbReference type="Gene3D" id="1.20.5.340">
    <property type="match status" value="1"/>
</dbReference>
<accession>A0A2S2CRT7</accession>
<sequence length="219" mass="23420">MTAPADVFAVGVLVLALGALGLSVAFEASRLSALTGRLALLKRRLQARDRELFDLKRRVSSAETELQTKQAGLDSLTAERSRLTAAIASIRSSKVEMVHELGDPDGFNTLYQVDLRTAPGFARIDQRRIVFAREIWERTNIALVWADSAEAAMTIARRAFNERSGVQPLNVRKADMVVDAAALALAARAPGGTSPSSGPGPAARAPATLERTAVETRAA</sequence>
<evidence type="ECO:0000313" key="2">
    <source>
        <dbReference type="EMBL" id="AWK87090.1"/>
    </source>
</evidence>
<dbReference type="EMBL" id="CP029353">
    <property type="protein sequence ID" value="AWK87090.1"/>
    <property type="molecule type" value="Genomic_DNA"/>
</dbReference>
<dbReference type="AlphaFoldDB" id="A0A2S2CRT7"/>
<dbReference type="OrthoDB" id="7306087at2"/>
<name>A0A2S2CRT7_9PROT</name>
<evidence type="ECO:0000256" key="1">
    <source>
        <dbReference type="SAM" id="MobiDB-lite"/>
    </source>
</evidence>